<comment type="caution">
    <text evidence="1">The sequence shown here is derived from an EMBL/GenBank/DDBJ whole genome shotgun (WGS) entry which is preliminary data.</text>
</comment>
<evidence type="ECO:0000313" key="2">
    <source>
        <dbReference type="Proteomes" id="UP000225548"/>
    </source>
</evidence>
<name>A0A2A9E656_9MICO</name>
<gene>
    <name evidence="1" type="ORF">ATL42_1727</name>
</gene>
<reference evidence="1 2" key="1">
    <citation type="submission" date="2017-10" db="EMBL/GenBank/DDBJ databases">
        <title>Sequencing the genomes of 1000 actinobacteria strains.</title>
        <authorList>
            <person name="Klenk H.-P."/>
        </authorList>
    </citation>
    <scope>NUCLEOTIDE SEQUENCE [LARGE SCALE GENOMIC DNA]</scope>
    <source>
        <strain evidence="1 2">DSM 18966</strain>
    </source>
</reference>
<organism evidence="1 2">
    <name type="scientific">Sanguibacter antarcticus</name>
    <dbReference type="NCBI Taxonomy" id="372484"/>
    <lineage>
        <taxon>Bacteria</taxon>
        <taxon>Bacillati</taxon>
        <taxon>Actinomycetota</taxon>
        <taxon>Actinomycetes</taxon>
        <taxon>Micrococcales</taxon>
        <taxon>Sanguibacteraceae</taxon>
        <taxon>Sanguibacter</taxon>
    </lineage>
</organism>
<dbReference type="EMBL" id="PDJG01000001">
    <property type="protein sequence ID" value="PFG33835.1"/>
    <property type="molecule type" value="Genomic_DNA"/>
</dbReference>
<keyword evidence="2" id="KW-1185">Reference proteome</keyword>
<sequence>MVSGRIIQNMRSAEYDAFGPWVVPVDSLDLVPPLYRNHPLDLERAVMVLKVPRQITRRDATPEMDLYDHLVVVDPDKIELLSRSAKGYDLLTVEHSQVAAIDYGADLLDGWLTLFTAGGASRTPVPGVSSTDGPRPALTLKYNAASEGIIETLVATLRGLALGVSTTSAGHGAATDGAVPHETPGQTSIHRAALGLLDLGERDVGLVTAQHALVRAEPDVRVLGFHARRTVTPRGRQGAARFLDLILPSTLHAAIVCASENELHVLRRRHWVTRSRRPEHSVGHTILLLERCGGTTVRDDERFEGTRVFSVPVGGLAVELVVPVGSSSERALSDELRVPLG</sequence>
<accession>A0A2A9E656</accession>
<evidence type="ECO:0000313" key="1">
    <source>
        <dbReference type="EMBL" id="PFG33835.1"/>
    </source>
</evidence>
<proteinExistence type="predicted"/>
<protein>
    <submittedName>
        <fullName evidence="1">Uncharacterized protein</fullName>
    </submittedName>
</protein>
<dbReference type="AlphaFoldDB" id="A0A2A9E656"/>
<dbReference type="Proteomes" id="UP000225548">
    <property type="component" value="Unassembled WGS sequence"/>
</dbReference>